<evidence type="ECO:0000259" key="1">
    <source>
        <dbReference type="Pfam" id="PF01370"/>
    </source>
</evidence>
<evidence type="ECO:0000313" key="3">
    <source>
        <dbReference type="Proteomes" id="UP000243502"/>
    </source>
</evidence>
<dbReference type="InterPro" id="IPR036291">
    <property type="entry name" value="NAD(P)-bd_dom_sf"/>
</dbReference>
<dbReference type="Proteomes" id="UP000243502">
    <property type="component" value="Chromosome 1"/>
</dbReference>
<dbReference type="InterPro" id="IPR001509">
    <property type="entry name" value="Epimerase_deHydtase"/>
</dbReference>
<dbReference type="RefSeq" id="WP_042307451.1">
    <property type="nucleotide sequence ID" value="NZ_CP026111.1"/>
</dbReference>
<dbReference type="InterPro" id="IPR050177">
    <property type="entry name" value="Lipid_A_modif_metabolic_enz"/>
</dbReference>
<organism evidence="2 3">
    <name type="scientific">Paraburkholderia terrae</name>
    <dbReference type="NCBI Taxonomy" id="311230"/>
    <lineage>
        <taxon>Bacteria</taxon>
        <taxon>Pseudomonadati</taxon>
        <taxon>Pseudomonadota</taxon>
        <taxon>Betaproteobacteria</taxon>
        <taxon>Burkholderiales</taxon>
        <taxon>Burkholderiaceae</taxon>
        <taxon>Paraburkholderia</taxon>
    </lineage>
</organism>
<reference evidence="2 3" key="1">
    <citation type="submission" date="2018-01" db="EMBL/GenBank/DDBJ databases">
        <title>Species boundaries and ecological features among Paraburkholderia terrae DSMZ17804T, P. hospita DSMZ17164T and P. caribensis DSMZ13236T.</title>
        <authorList>
            <person name="Pratama A.A."/>
        </authorList>
    </citation>
    <scope>NUCLEOTIDE SEQUENCE [LARGE SCALE GENOMIC DNA]</scope>
    <source>
        <strain evidence="2 3">DSM 17804</strain>
    </source>
</reference>
<dbReference type="PANTHER" id="PTHR43245:SF58">
    <property type="entry name" value="BLL5923 PROTEIN"/>
    <property type="match status" value="1"/>
</dbReference>
<dbReference type="AlphaFoldDB" id="A0A2I8EKX7"/>
<dbReference type="EMBL" id="CP026111">
    <property type="protein sequence ID" value="AUT60256.1"/>
    <property type="molecule type" value="Genomic_DNA"/>
</dbReference>
<sequence length="319" mass="33547">MQIAVSGANGFVGRALCRVLLDAGHGVTALVRRPSSVAKGVSELVIPDDHFASIARGNPAIGPIDAFVHLAARVHVMQDGAADPLAEYRAVNVKGTLDAASAAFQAGARRFVFVSSVKALGEGEPGRPWREDDEPAPTDPYGISKFEAEQALLAFGQKHGMEVAVVRPPLVYGPGVRANFLGLMRAIARGVPLPIGSVDARRSMVYVDNLADALRALATASRPVHGVYHATDDDDLTVAGMARAIGVALGRPARLIPVPVGLLRGLGSVTGKVAQVDRLTSPLRMSAVRLHEELGWTPPWTVAQGLAATAHAFYAEQTQ</sequence>
<gene>
    <name evidence="2" type="ORF">C2L65_12060</name>
</gene>
<dbReference type="SUPFAM" id="SSF51735">
    <property type="entry name" value="NAD(P)-binding Rossmann-fold domains"/>
    <property type="match status" value="1"/>
</dbReference>
<evidence type="ECO:0000313" key="2">
    <source>
        <dbReference type="EMBL" id="AUT60256.1"/>
    </source>
</evidence>
<name>A0A2I8EKX7_9BURK</name>
<proteinExistence type="predicted"/>
<dbReference type="Pfam" id="PF01370">
    <property type="entry name" value="Epimerase"/>
    <property type="match status" value="1"/>
</dbReference>
<dbReference type="KEGG" id="pter:C2L65_12060"/>
<protein>
    <submittedName>
        <fullName evidence="2">NAD-dependent dehydratase</fullName>
    </submittedName>
</protein>
<feature type="domain" description="NAD-dependent epimerase/dehydratase" evidence="1">
    <location>
        <begin position="3"/>
        <end position="220"/>
    </location>
</feature>
<accession>A0A2I8EKX7</accession>
<dbReference type="OrthoDB" id="9801056at2"/>
<dbReference type="Gene3D" id="3.40.50.720">
    <property type="entry name" value="NAD(P)-binding Rossmann-like Domain"/>
    <property type="match status" value="1"/>
</dbReference>
<dbReference type="PANTHER" id="PTHR43245">
    <property type="entry name" value="BIFUNCTIONAL POLYMYXIN RESISTANCE PROTEIN ARNA"/>
    <property type="match status" value="1"/>
</dbReference>